<dbReference type="RefSeq" id="XP_022100331.1">
    <property type="nucleotide sequence ID" value="XM_022244639.1"/>
</dbReference>
<dbReference type="SMART" id="SM00516">
    <property type="entry name" value="SEC14"/>
    <property type="match status" value="1"/>
</dbReference>
<dbReference type="PANTHER" id="PTHR46590:SF1">
    <property type="entry name" value="PHOSPHATIDYLINOSITOL TRANSFER PROTEIN CSR1"/>
    <property type="match status" value="1"/>
</dbReference>
<gene>
    <name evidence="3 4" type="primary">LOC110984435</name>
</gene>
<dbReference type="RefSeq" id="XP_022100333.1">
    <property type="nucleotide sequence ID" value="XM_022244641.1"/>
</dbReference>
<reference evidence="3 4" key="1">
    <citation type="submission" date="2025-04" db="UniProtKB">
        <authorList>
            <consortium name="RefSeq"/>
        </authorList>
    </citation>
    <scope>IDENTIFICATION</scope>
</reference>
<dbReference type="OrthoDB" id="75724at2759"/>
<dbReference type="AlphaFoldDB" id="A0A8B7Z3X0"/>
<dbReference type="OMA" id="WRVEYGV"/>
<organism evidence="2 4">
    <name type="scientific">Acanthaster planci</name>
    <name type="common">Crown-of-thorns starfish</name>
    <dbReference type="NCBI Taxonomy" id="133434"/>
    <lineage>
        <taxon>Eukaryota</taxon>
        <taxon>Metazoa</taxon>
        <taxon>Echinodermata</taxon>
        <taxon>Eleutherozoa</taxon>
        <taxon>Asterozoa</taxon>
        <taxon>Asteroidea</taxon>
        <taxon>Valvatacea</taxon>
        <taxon>Valvatida</taxon>
        <taxon>Acanthasteridae</taxon>
        <taxon>Acanthaster</taxon>
    </lineage>
</organism>
<feature type="domain" description="CRAL-TRIO" evidence="1">
    <location>
        <begin position="75"/>
        <end position="231"/>
    </location>
</feature>
<dbReference type="Proteomes" id="UP000694845">
    <property type="component" value="Unplaced"/>
</dbReference>
<dbReference type="CDD" id="cd00170">
    <property type="entry name" value="SEC14"/>
    <property type="match status" value="1"/>
</dbReference>
<dbReference type="SUPFAM" id="SSF52087">
    <property type="entry name" value="CRAL/TRIO domain"/>
    <property type="match status" value="1"/>
</dbReference>
<dbReference type="GeneID" id="110984435"/>
<dbReference type="InterPro" id="IPR001251">
    <property type="entry name" value="CRAL-TRIO_dom"/>
</dbReference>
<dbReference type="Pfam" id="PF00650">
    <property type="entry name" value="CRAL_TRIO"/>
    <property type="match status" value="1"/>
</dbReference>
<proteinExistence type="predicted"/>
<name>A0A8B7Z3X0_ACAPL</name>
<dbReference type="InterPro" id="IPR052432">
    <property type="entry name" value="PITP/CRAL-TRIO"/>
</dbReference>
<dbReference type="InterPro" id="IPR036865">
    <property type="entry name" value="CRAL-TRIO_dom_sf"/>
</dbReference>
<protein>
    <submittedName>
        <fullName evidence="3 4">CRAL-TRIO domain-containing protein C3H8.02-like</fullName>
    </submittedName>
</protein>
<sequence length="231" mass="26706">MGNPIEYDPNELMKLKERCEIIFNADPSQYLTEPSIIRFLKAFKNVDDSFGAILKCNQWRKDYGVETINPTSCPEVDAELSTRKVELLRHRDRHGRPMILLRVRHHKVAEKNKEALTKCMVYILESACKKCNEDVIDNVCVLFDMRKFSMASMDYDFVKTLIWLLSTRYPERLGVCLVVNAPMVFQGCWAVIRPMLSDITAQKVVFINDEMALANYLCPDALPDNLFEELS</sequence>
<dbReference type="PROSITE" id="PS50191">
    <property type="entry name" value="CRAL_TRIO"/>
    <property type="match status" value="1"/>
</dbReference>
<dbReference type="KEGG" id="aplc:110984435"/>
<accession>A0A8B7Z3X0</accession>
<evidence type="ECO:0000313" key="3">
    <source>
        <dbReference type="RefSeq" id="XP_022100331.1"/>
    </source>
</evidence>
<evidence type="ECO:0000313" key="4">
    <source>
        <dbReference type="RefSeq" id="XP_022100333.1"/>
    </source>
</evidence>
<evidence type="ECO:0000313" key="2">
    <source>
        <dbReference type="Proteomes" id="UP000694845"/>
    </source>
</evidence>
<dbReference type="InterPro" id="IPR036273">
    <property type="entry name" value="CRAL/TRIO_N_dom_sf"/>
</dbReference>
<dbReference type="SUPFAM" id="SSF46938">
    <property type="entry name" value="CRAL/TRIO N-terminal domain"/>
    <property type="match status" value="1"/>
</dbReference>
<dbReference type="Gene3D" id="3.40.525.10">
    <property type="entry name" value="CRAL-TRIO lipid binding domain"/>
    <property type="match status" value="1"/>
</dbReference>
<evidence type="ECO:0000259" key="1">
    <source>
        <dbReference type="PROSITE" id="PS50191"/>
    </source>
</evidence>
<dbReference type="PANTHER" id="PTHR46590">
    <property type="entry name" value="PHOSPHATIDYLINOSITOL TRANSFER PROTEIN CSR1-RELATED"/>
    <property type="match status" value="1"/>
</dbReference>
<keyword evidence="2" id="KW-1185">Reference proteome</keyword>